<proteinExistence type="predicted"/>
<dbReference type="STRING" id="419481.SAMN05216233_104235"/>
<feature type="compositionally biased region" description="Polar residues" evidence="1">
    <location>
        <begin position="7"/>
        <end position="22"/>
    </location>
</feature>
<dbReference type="AlphaFoldDB" id="A0A1G5DK20"/>
<reference evidence="2 3" key="1">
    <citation type="submission" date="2016-10" db="EMBL/GenBank/DDBJ databases">
        <authorList>
            <person name="de Groot N.N."/>
        </authorList>
    </citation>
    <scope>NUCLEOTIDE SEQUENCE [LARGE SCALE GENOMIC DNA]</scope>
    <source>
        <strain evidence="2 3">AA1</strain>
    </source>
</reference>
<evidence type="ECO:0000313" key="3">
    <source>
        <dbReference type="Proteomes" id="UP000198870"/>
    </source>
</evidence>
<gene>
    <name evidence="2" type="ORF">SAMN05216233_104235</name>
</gene>
<evidence type="ECO:0000256" key="1">
    <source>
        <dbReference type="SAM" id="MobiDB-lite"/>
    </source>
</evidence>
<accession>A0A1G5DK20</accession>
<organism evidence="2 3">
    <name type="scientific">Desulfoluna spongiiphila</name>
    <dbReference type="NCBI Taxonomy" id="419481"/>
    <lineage>
        <taxon>Bacteria</taxon>
        <taxon>Pseudomonadati</taxon>
        <taxon>Thermodesulfobacteriota</taxon>
        <taxon>Desulfobacteria</taxon>
        <taxon>Desulfobacterales</taxon>
        <taxon>Desulfolunaceae</taxon>
        <taxon>Desulfoluna</taxon>
    </lineage>
</organism>
<name>A0A1G5DK20_9BACT</name>
<protein>
    <submittedName>
        <fullName evidence="2">Uncharacterized protein</fullName>
    </submittedName>
</protein>
<sequence>MYVLKSSDGQHTQLGTSAGNRQENPDGSFWVTGWGPVTQGRIGVGASYFLSDANGNNFMSVRVTQIGGAGMGGICFELNR</sequence>
<feature type="region of interest" description="Disordered" evidence="1">
    <location>
        <begin position="1"/>
        <end position="29"/>
    </location>
</feature>
<dbReference type="EMBL" id="FMUX01000004">
    <property type="protein sequence ID" value="SCY15025.1"/>
    <property type="molecule type" value="Genomic_DNA"/>
</dbReference>
<dbReference type="RefSeq" id="WP_092210054.1">
    <property type="nucleotide sequence ID" value="NZ_FMUX01000004.1"/>
</dbReference>
<evidence type="ECO:0000313" key="2">
    <source>
        <dbReference type="EMBL" id="SCY15025.1"/>
    </source>
</evidence>
<dbReference type="Proteomes" id="UP000198870">
    <property type="component" value="Unassembled WGS sequence"/>
</dbReference>
<keyword evidence="3" id="KW-1185">Reference proteome</keyword>